<dbReference type="Proteomes" id="UP000179807">
    <property type="component" value="Unassembled WGS sequence"/>
</dbReference>
<sequence length="1334" mass="152763">MEKEKEKDPFLIPLREALNPHPQRPVDVNKVLYNFQHNITANSFAKYSPNDMVDIFHLIWKLLLTTAGSPSSTTRLAAYRATGAFLTRITPYYPKMIHRSFSDVTLLMTIDVKSSAVIASSFAFISTYIAEPYLPKFLKSTPVFHHFASNDSAFSEHLAVIISKLGHLGSDWMKNLLQYFLERIEEKQDRYLIRAIASIIGHNPKLYIQIVLDFVKPELQKYLSLITFLISTHQEDIKSSVDLMPVAMASIDLISSCSANLADFDSALQILSIKSDSFNFEAEDAGDSKCKIKIWNDSETKEVFLDLKQVISMPSFYGLSLPLSFLQPKQDDSVLVLGAKFRTIAEIEEFDINEVFNIFEPYLSNNYDEITSAAIQGISLCINRVLAEVPLPKLTIVIRRILFTKQVSWYHSFDILRVIRNIDPRLFTEKMGENCFIELIKCLIGFCFCENDSLAKDSIAALVNLTNKFNYDIIVDAVTNRCEFFHTLHLSRSVSTLTAILLKITKKTESLDLFAEKLIEAIPMYYECINLICEVMNFFSVYKIENSKLAAMLNTAFCITFATIEIISGKTVVTQIKHENAAYFKALVENDINCRNVDIITEPSNDYKEFVYPLKCALLFIIANAGKEESTATVNLVHHIFPYECAQFYEKNWSYLSNDQRFEILSSINLFLQYVSDENVHAVWCRICIKTSTFFEDDRFKEVSQFLIKMASYYLARTVENNAEIASSYIQFLYEEDKVNSITPISEYLEKIEKSSLMKIIELYPKLSEIVPSICGNYQIPQKTVDNVETEIVQKEYQLPETIENDEIQQIVEQIARLENLKLFQKLIDIAIERNIKINFKVIELPQTLIPAAADYLANHLPDDLNLLEVLGLARTKWRPYSIAAINTSPDSLLEQLILAEKVKKKYILCLCSLIGQIKFNEHLLLKLSSNLVYNSKTVPRFRVTLKLFSTVIQNSSTISPSLLKELVNNVNKNIDKIDTDGMATALLLLAQKVSLDNDFIDFTKKVLNLCGRKTSAHGKIFQIFVGVSSNVRYVGRTFLQDLPEVAVHLLQSVLPSRFCSGARIFEQAALSVQSNLIAPFMGRGIDIIVNRYHMNSIYPAANEATYRAMMSFLIKNGIAVQHNNLFRLLPQKTALKTFAAGFNYSVAYLPTCIKIIPMNNENIKRIYTYCESLFEVHNSFNVASRCLEEWVNKNPEKVRESILLTSLMAWIKPNMEETNYKTRQQIDSWRKILGKYMKPTKVFSTLCVQLIRMVKFDQIFPTIVKIYVQNKNDQEISQLIDNLYDIPTEKCHKVALKALKKTDNYQDIIRLSLYENDCEESDKLVEQFLPLIE</sequence>
<comment type="caution">
    <text evidence="1">The sequence shown here is derived from an EMBL/GenBank/DDBJ whole genome shotgun (WGS) entry which is preliminary data.</text>
</comment>
<evidence type="ECO:0000313" key="2">
    <source>
        <dbReference type="Proteomes" id="UP000179807"/>
    </source>
</evidence>
<keyword evidence="2" id="KW-1185">Reference proteome</keyword>
<dbReference type="OrthoDB" id="10643320at2759"/>
<proteinExistence type="predicted"/>
<organism evidence="1 2">
    <name type="scientific">Tritrichomonas foetus</name>
    <dbReference type="NCBI Taxonomy" id="1144522"/>
    <lineage>
        <taxon>Eukaryota</taxon>
        <taxon>Metamonada</taxon>
        <taxon>Parabasalia</taxon>
        <taxon>Tritrichomonadida</taxon>
        <taxon>Tritrichomonadidae</taxon>
        <taxon>Tritrichomonas</taxon>
    </lineage>
</organism>
<dbReference type="RefSeq" id="XP_068364118.1">
    <property type="nucleotide sequence ID" value="XM_068500870.1"/>
</dbReference>
<reference evidence="1" key="1">
    <citation type="submission" date="2016-10" db="EMBL/GenBank/DDBJ databases">
        <authorList>
            <person name="Benchimol M."/>
            <person name="Almeida L.G."/>
            <person name="Vasconcelos A.T."/>
            <person name="Perreira-Neves A."/>
            <person name="Rosa I.A."/>
            <person name="Tasca T."/>
            <person name="Bogo M.R."/>
            <person name="de Souza W."/>
        </authorList>
    </citation>
    <scope>NUCLEOTIDE SEQUENCE [LARGE SCALE GENOMIC DNA]</scope>
    <source>
        <strain evidence="1">K</strain>
    </source>
</reference>
<dbReference type="SUPFAM" id="SSF48371">
    <property type="entry name" value="ARM repeat"/>
    <property type="match status" value="1"/>
</dbReference>
<dbReference type="VEuPathDB" id="TrichDB:TRFO_19570"/>
<accession>A0A1J4KMQ4</accession>
<dbReference type="GeneID" id="94835574"/>
<protein>
    <submittedName>
        <fullName evidence="1">Uncharacterized protein</fullName>
    </submittedName>
</protein>
<name>A0A1J4KMQ4_9EUKA</name>
<dbReference type="InterPro" id="IPR016024">
    <property type="entry name" value="ARM-type_fold"/>
</dbReference>
<evidence type="ECO:0000313" key="1">
    <source>
        <dbReference type="EMBL" id="OHT10982.1"/>
    </source>
</evidence>
<gene>
    <name evidence="1" type="ORF">TRFO_19570</name>
</gene>
<dbReference type="EMBL" id="MLAK01000597">
    <property type="protein sequence ID" value="OHT10982.1"/>
    <property type="molecule type" value="Genomic_DNA"/>
</dbReference>